<evidence type="ECO:0000313" key="2">
    <source>
        <dbReference type="EMBL" id="ERN05066.1"/>
    </source>
</evidence>
<evidence type="ECO:0000256" key="1">
    <source>
        <dbReference type="SAM" id="MobiDB-lite"/>
    </source>
</evidence>
<feature type="compositionally biased region" description="Basic residues" evidence="1">
    <location>
        <begin position="23"/>
        <end position="33"/>
    </location>
</feature>
<dbReference type="HOGENOM" id="CLU_1327949_0_0_1"/>
<feature type="region of interest" description="Disordered" evidence="1">
    <location>
        <begin position="169"/>
        <end position="188"/>
    </location>
</feature>
<protein>
    <submittedName>
        <fullName evidence="2">Uncharacterized protein</fullName>
    </submittedName>
</protein>
<feature type="compositionally biased region" description="Basic and acidic residues" evidence="1">
    <location>
        <begin position="169"/>
        <end position="183"/>
    </location>
</feature>
<dbReference type="Proteomes" id="UP000017836">
    <property type="component" value="Unassembled WGS sequence"/>
</dbReference>
<keyword evidence="3" id="KW-1185">Reference proteome</keyword>
<dbReference type="AlphaFoldDB" id="W1PBT1"/>
<proteinExistence type="predicted"/>
<dbReference type="EMBL" id="KI394012">
    <property type="protein sequence ID" value="ERN05066.1"/>
    <property type="molecule type" value="Genomic_DNA"/>
</dbReference>
<accession>W1PBT1</accession>
<evidence type="ECO:0000313" key="3">
    <source>
        <dbReference type="Proteomes" id="UP000017836"/>
    </source>
</evidence>
<feature type="region of interest" description="Disordered" evidence="1">
    <location>
        <begin position="20"/>
        <end position="103"/>
    </location>
</feature>
<organism evidence="2 3">
    <name type="scientific">Amborella trichopoda</name>
    <dbReference type="NCBI Taxonomy" id="13333"/>
    <lineage>
        <taxon>Eukaryota</taxon>
        <taxon>Viridiplantae</taxon>
        <taxon>Streptophyta</taxon>
        <taxon>Embryophyta</taxon>
        <taxon>Tracheophyta</taxon>
        <taxon>Spermatophyta</taxon>
        <taxon>Magnoliopsida</taxon>
        <taxon>Amborellales</taxon>
        <taxon>Amborellaceae</taxon>
        <taxon>Amborella</taxon>
    </lineage>
</organism>
<gene>
    <name evidence="2" type="ORF">AMTR_s00053p00107770</name>
</gene>
<dbReference type="Gramene" id="ERN05066">
    <property type="protein sequence ID" value="ERN05066"/>
    <property type="gene ID" value="AMTR_s00053p00107770"/>
</dbReference>
<sequence length="207" mass="23367">MGKIVMSALRANRGFKCKERSGMKNRRRKRRSTLVRGSELGNRGLKGALGREGNEEERCGQKADADKRDKRIKRKRKGEMPGLLPGASLDVAEKKEEEGEHVGSRLLPNTALIRECKERGRREEEIEGGETWSQVAVALCVTREKRRKRVGPRPLLRVNLCFHAEKRGLKRERGEEEGERRESGLGFCPSLGAPPLALFLAQEREKG</sequence>
<name>W1PBT1_AMBTC</name>
<feature type="compositionally biased region" description="Basic and acidic residues" evidence="1">
    <location>
        <begin position="52"/>
        <end position="69"/>
    </location>
</feature>
<feature type="compositionally biased region" description="Basic and acidic residues" evidence="1">
    <location>
        <begin position="91"/>
        <end position="103"/>
    </location>
</feature>
<reference evidence="3" key="1">
    <citation type="journal article" date="2013" name="Science">
        <title>The Amborella genome and the evolution of flowering plants.</title>
        <authorList>
            <consortium name="Amborella Genome Project"/>
        </authorList>
    </citation>
    <scope>NUCLEOTIDE SEQUENCE [LARGE SCALE GENOMIC DNA]</scope>
</reference>